<dbReference type="EMBL" id="ML735716">
    <property type="protein sequence ID" value="KAE8419489.1"/>
    <property type="molecule type" value="Genomic_DNA"/>
</dbReference>
<accession>A0ABQ6WQW5</accession>
<name>A0ABQ6WQW5_9EURO</name>
<keyword evidence="1" id="KW-1133">Transmembrane helix</keyword>
<proteinExistence type="predicted"/>
<feature type="transmembrane region" description="Helical" evidence="1">
    <location>
        <begin position="22"/>
        <end position="42"/>
    </location>
</feature>
<evidence type="ECO:0000256" key="1">
    <source>
        <dbReference type="SAM" id="Phobius"/>
    </source>
</evidence>
<reference evidence="2 3" key="1">
    <citation type="submission" date="2019-04" db="EMBL/GenBank/DDBJ databases">
        <authorList>
            <consortium name="DOE Joint Genome Institute"/>
            <person name="Mondo S."/>
            <person name="Kjaerbolling I."/>
            <person name="Vesth T."/>
            <person name="Frisvad J.C."/>
            <person name="Nybo J.L."/>
            <person name="Theobald S."/>
            <person name="Kildgaard S."/>
            <person name="Isbrandt T."/>
            <person name="Kuo A."/>
            <person name="Sato A."/>
            <person name="Lyhne E.K."/>
            <person name="Kogle M.E."/>
            <person name="Wiebenga A."/>
            <person name="Kun R.S."/>
            <person name="Lubbers R.J."/>
            <person name="Makela M.R."/>
            <person name="Barry K."/>
            <person name="Chovatia M."/>
            <person name="Clum A."/>
            <person name="Daum C."/>
            <person name="Haridas S."/>
            <person name="He G."/>
            <person name="LaButti K."/>
            <person name="Lipzen A."/>
            <person name="Riley R."/>
            <person name="Salamov A."/>
            <person name="Simmons B.A."/>
            <person name="Magnuson J.K."/>
            <person name="Henrissat B."/>
            <person name="Mortensen U.H."/>
            <person name="Larsen T.O."/>
            <person name="Devries R.P."/>
            <person name="Grigoriev I.V."/>
            <person name="Machida M."/>
            <person name="Baker S.E."/>
            <person name="Andersen M.R."/>
            <person name="Cantor M.N."/>
            <person name="Hua S.X."/>
        </authorList>
    </citation>
    <scope>NUCLEOTIDE SEQUENCE [LARGE SCALE GENOMIC DNA]</scope>
    <source>
        <strain evidence="2 3">CBS 117616</strain>
    </source>
</reference>
<evidence type="ECO:0000313" key="3">
    <source>
        <dbReference type="Proteomes" id="UP000325395"/>
    </source>
</evidence>
<organism evidence="2 3">
    <name type="scientific">Aspergillus pseudocaelatus</name>
    <dbReference type="NCBI Taxonomy" id="1825620"/>
    <lineage>
        <taxon>Eukaryota</taxon>
        <taxon>Fungi</taxon>
        <taxon>Dikarya</taxon>
        <taxon>Ascomycota</taxon>
        <taxon>Pezizomycotina</taxon>
        <taxon>Eurotiomycetes</taxon>
        <taxon>Eurotiomycetidae</taxon>
        <taxon>Eurotiales</taxon>
        <taxon>Aspergillaceae</taxon>
        <taxon>Aspergillus</taxon>
        <taxon>Aspergillus subgen. Circumdati</taxon>
    </lineage>
</organism>
<evidence type="ECO:0000313" key="2">
    <source>
        <dbReference type="EMBL" id="KAE8419489.1"/>
    </source>
</evidence>
<keyword evidence="3" id="KW-1185">Reference proteome</keyword>
<protein>
    <submittedName>
        <fullName evidence="2">Uncharacterized protein</fullName>
    </submittedName>
</protein>
<sequence>MMANSGGIGPANPCIGTSPRSLLSWQLSFVYYPICLVLLRMLTRGKMPRVLRLTKHCPNILVPSSSICNLIASSAQERRKSDQSRCYRNPRR</sequence>
<gene>
    <name evidence="2" type="ORF">BDV36DRAFT_251129</name>
</gene>
<dbReference type="Proteomes" id="UP000325395">
    <property type="component" value="Unassembled WGS sequence"/>
</dbReference>
<keyword evidence="1" id="KW-0472">Membrane</keyword>
<keyword evidence="1" id="KW-0812">Transmembrane</keyword>